<dbReference type="FunFam" id="1.10.390.10:FF:000003">
    <property type="entry name" value="Leukotriene A(4) hydrolase"/>
    <property type="match status" value="1"/>
</dbReference>
<dbReference type="InterPro" id="IPR014782">
    <property type="entry name" value="Peptidase_M1_dom"/>
</dbReference>
<feature type="binding site" evidence="10">
    <location>
        <begin position="283"/>
        <end position="288"/>
    </location>
    <ligand>
        <name>a peptide</name>
        <dbReference type="ChEBI" id="CHEBI:60466"/>
    </ligand>
</feature>
<feature type="binding site" evidence="10">
    <location>
        <begin position="144"/>
        <end position="146"/>
    </location>
    <ligand>
        <name>a peptide</name>
        <dbReference type="ChEBI" id="CHEBI:60466"/>
    </ligand>
</feature>
<keyword evidence="3" id="KW-0963">Cytoplasm</keyword>
<dbReference type="RefSeq" id="XP_052947313.1">
    <property type="nucleotide sequence ID" value="XM_053086765.1"/>
</dbReference>
<sequence length="638" mass="72484">MSFSPLFNRNKSPFDADQATFSNYLAIKTTHIDLDWQIDWKKELIHGSATLYMEAIEEVKEIVLDVSYLDIETVEVDGKKADWSVGDRKGSVGQGLYIELEKSLAAGKSTKIFVRYSTTKECTAVGWLEPGQTKSGNYPYLYSQCQAIHARSLLPCQDTPAIKATYSSKTKSEMPVLMSARRQSPAEEEKWVPGKVVEYVYDQPVAIPSYLIAIASGELVYRPFKQLEGKNWRTGVWTEPELMDAAFWEFSEDTPKFVSVAEELTANYRWGVYDVLFLPESFPFGGMENACLTFATPTLIAGDKSSVDVVAHEISHSWFGNGIGCASWCHFWLNEGWTTYLERLCMRSTRGEGARQLSYIVGRKGLKEDLKLFAKTPKLQRMVCELGEFEVSDDAFSRVPYEKGSNFLLHLERTVGGLDVFMPYIKEYVKTYNGYSITTDQWRSHLFDYFGKVENSQEILKNLGKLDWDAWLHGDGPDLAVDVKYDDTLSKPCAELAERWAAVKSDESKLSSFSSDDIKDFNTAQRTVLLDLIGESAPYPSVVVKRLDEVYGIHGTENAEIRLRFYVIALRSGKDYAEKAAKWVINKGRMKFCRPIFRLLLDVDPELARRTFKEHASFYHPIARKQIAKDLGVEVDLK</sequence>
<reference evidence="13" key="1">
    <citation type="journal article" date="2022" name="G3 (Bethesda)">
        <title>High quality genome of the basidiomycete yeast Dioszegia hungarica PDD-24b-2 isolated from cloud water.</title>
        <authorList>
            <person name="Jarrige D."/>
            <person name="Haridas S."/>
            <person name="Bleykasten-Grosshans C."/>
            <person name="Joly M."/>
            <person name="Nadalig T."/>
            <person name="Sancelme M."/>
            <person name="Vuilleumier S."/>
            <person name="Grigoriev I.V."/>
            <person name="Amato P."/>
            <person name="Bringel F."/>
        </authorList>
    </citation>
    <scope>NUCLEOTIDE SEQUENCE</scope>
    <source>
        <strain evidence="13">PDD-24b-2</strain>
    </source>
</reference>
<evidence type="ECO:0000256" key="5">
    <source>
        <dbReference type="ARBA" id="ARBA00022723"/>
    </source>
</evidence>
<dbReference type="InterPro" id="IPR049980">
    <property type="entry name" value="LTA4H_cat"/>
</dbReference>
<dbReference type="Proteomes" id="UP001164286">
    <property type="component" value="Unassembled WGS sequence"/>
</dbReference>
<dbReference type="InterPro" id="IPR038502">
    <property type="entry name" value="M1_LTA-4_hydro/amino_C_sf"/>
</dbReference>
<protein>
    <submittedName>
        <fullName evidence="13">Peptidase family M1-domain-containing protein</fullName>
    </submittedName>
</protein>
<evidence type="ECO:0000256" key="11">
    <source>
        <dbReference type="PIRSR" id="PIRSR634015-3"/>
    </source>
</evidence>
<organism evidence="13 14">
    <name type="scientific">Dioszegia hungarica</name>
    <dbReference type="NCBI Taxonomy" id="4972"/>
    <lineage>
        <taxon>Eukaryota</taxon>
        <taxon>Fungi</taxon>
        <taxon>Dikarya</taxon>
        <taxon>Basidiomycota</taxon>
        <taxon>Agaricomycotina</taxon>
        <taxon>Tremellomycetes</taxon>
        <taxon>Tremellales</taxon>
        <taxon>Bulleribasidiaceae</taxon>
        <taxon>Dioszegia</taxon>
    </lineage>
</organism>
<dbReference type="PANTHER" id="PTHR45726">
    <property type="entry name" value="LEUKOTRIENE A-4 HYDROLASE"/>
    <property type="match status" value="1"/>
</dbReference>
<accession>A0AA38HBV2</accession>
<dbReference type="AlphaFoldDB" id="A0AA38HBV2"/>
<dbReference type="PANTHER" id="PTHR45726:SF3">
    <property type="entry name" value="LEUKOTRIENE A-4 HYDROLASE"/>
    <property type="match status" value="1"/>
</dbReference>
<dbReference type="FunFam" id="1.25.40.320:FF:000001">
    <property type="entry name" value="Leukotriene A(4) hydrolase"/>
    <property type="match status" value="1"/>
</dbReference>
<keyword evidence="4" id="KW-0645">Protease</keyword>
<dbReference type="InterPro" id="IPR015211">
    <property type="entry name" value="Peptidase_M1_C"/>
</dbReference>
<evidence type="ECO:0000256" key="7">
    <source>
        <dbReference type="ARBA" id="ARBA00022833"/>
    </source>
</evidence>
<dbReference type="Gene3D" id="3.30.2010.30">
    <property type="match status" value="1"/>
</dbReference>
<dbReference type="GO" id="GO:0008270">
    <property type="term" value="F:zinc ion binding"/>
    <property type="evidence" value="ECO:0007669"/>
    <property type="project" value="InterPro"/>
</dbReference>
<feature type="binding site" evidence="10">
    <location>
        <begin position="589"/>
        <end position="591"/>
    </location>
    <ligand>
        <name>a peptide</name>
        <dbReference type="ChEBI" id="CHEBI:60466"/>
    </ligand>
</feature>
<evidence type="ECO:0000256" key="8">
    <source>
        <dbReference type="ARBA" id="ARBA00023049"/>
    </source>
</evidence>
<dbReference type="InterPro" id="IPR034015">
    <property type="entry name" value="M1_LTA4H"/>
</dbReference>
<feature type="binding site" evidence="11">
    <location>
        <position position="312"/>
    </location>
    <ligand>
        <name>Zn(2+)</name>
        <dbReference type="ChEBI" id="CHEBI:29105"/>
        <note>catalytic</note>
    </ligand>
</feature>
<dbReference type="SUPFAM" id="SSF48371">
    <property type="entry name" value="ARM repeat"/>
    <property type="match status" value="1"/>
</dbReference>
<dbReference type="GO" id="GO:0004301">
    <property type="term" value="F:epoxide hydrolase activity"/>
    <property type="evidence" value="ECO:0007669"/>
    <property type="project" value="TreeGrafter"/>
</dbReference>
<feature type="binding site" evidence="11">
    <location>
        <position position="316"/>
    </location>
    <ligand>
        <name>Zn(2+)</name>
        <dbReference type="ChEBI" id="CHEBI:29105"/>
        <note>catalytic</note>
    </ligand>
</feature>
<dbReference type="Gene3D" id="1.10.390.10">
    <property type="entry name" value="Neutral Protease Domain 2"/>
    <property type="match status" value="1"/>
</dbReference>
<dbReference type="FunFam" id="2.60.40.1730:FF:000004">
    <property type="entry name" value="Leukotriene A(4) hydrolase"/>
    <property type="match status" value="1"/>
</dbReference>
<dbReference type="Pfam" id="PF09127">
    <property type="entry name" value="Leuk-A4-hydro_C"/>
    <property type="match status" value="1"/>
</dbReference>
<keyword evidence="5 11" id="KW-0479">Metal-binding</keyword>
<dbReference type="Pfam" id="PF01433">
    <property type="entry name" value="Peptidase_M1"/>
    <property type="match status" value="1"/>
</dbReference>
<dbReference type="SUPFAM" id="SSF63737">
    <property type="entry name" value="Leukotriene A4 hydrolase N-terminal domain"/>
    <property type="match status" value="1"/>
</dbReference>
<evidence type="ECO:0000256" key="9">
    <source>
        <dbReference type="PIRSR" id="PIRSR634015-1"/>
    </source>
</evidence>
<evidence type="ECO:0000256" key="1">
    <source>
        <dbReference type="ARBA" id="ARBA00004496"/>
    </source>
</evidence>
<dbReference type="InterPro" id="IPR027268">
    <property type="entry name" value="Peptidase_M4/M1_CTD_sf"/>
</dbReference>
<feature type="active site" description="Proton donor" evidence="9">
    <location>
        <position position="401"/>
    </location>
</feature>
<dbReference type="FunFam" id="3.30.2010.30:FF:000001">
    <property type="entry name" value="Leukotriene A(4) hydrolase"/>
    <property type="match status" value="1"/>
</dbReference>
<feature type="domain" description="Peptidase M1 leukotriene A4 hydrolase/aminopeptidase C-terminal" evidence="12">
    <location>
        <begin position="488"/>
        <end position="631"/>
    </location>
</feature>
<evidence type="ECO:0000313" key="13">
    <source>
        <dbReference type="EMBL" id="KAI9637536.1"/>
    </source>
</evidence>
<dbReference type="EMBL" id="JAKWFO010000004">
    <property type="protein sequence ID" value="KAI9637536.1"/>
    <property type="molecule type" value="Genomic_DNA"/>
</dbReference>
<dbReference type="Pfam" id="PF17900">
    <property type="entry name" value="Peptidase_M1_N"/>
    <property type="match status" value="1"/>
</dbReference>
<evidence type="ECO:0000256" key="6">
    <source>
        <dbReference type="ARBA" id="ARBA00022801"/>
    </source>
</evidence>
<dbReference type="SMART" id="SM01263">
    <property type="entry name" value="Leuk-A4-hydro_C"/>
    <property type="match status" value="1"/>
</dbReference>
<comment type="cofactor">
    <cofactor evidence="11">
        <name>Zn(2+)</name>
        <dbReference type="ChEBI" id="CHEBI:29105"/>
    </cofactor>
    <text evidence="11">Binds 1 zinc ion per subunit.</text>
</comment>
<keyword evidence="8" id="KW-0482">Metalloprotease</keyword>
<evidence type="ECO:0000256" key="2">
    <source>
        <dbReference type="ARBA" id="ARBA00010136"/>
    </source>
</evidence>
<dbReference type="InterPro" id="IPR042097">
    <property type="entry name" value="Aminopeptidase_N-like_N_sf"/>
</dbReference>
<dbReference type="GO" id="GO:0070006">
    <property type="term" value="F:metalloaminopeptidase activity"/>
    <property type="evidence" value="ECO:0007669"/>
    <property type="project" value="UniProtKB-ARBA"/>
</dbReference>
<dbReference type="InterPro" id="IPR001930">
    <property type="entry name" value="Peptidase_M1"/>
</dbReference>
<keyword evidence="14" id="KW-1185">Reference proteome</keyword>
<comment type="subcellular location">
    <subcellularLocation>
        <location evidence="1">Cytoplasm</location>
    </subcellularLocation>
</comment>
<name>A0AA38HBV2_9TREE</name>
<feature type="active site" description="Proton acceptor" evidence="9">
    <location>
        <position position="313"/>
    </location>
</feature>
<evidence type="ECO:0000256" key="10">
    <source>
        <dbReference type="PIRSR" id="PIRSR634015-2"/>
    </source>
</evidence>
<dbReference type="GO" id="GO:0006508">
    <property type="term" value="P:proteolysis"/>
    <property type="evidence" value="ECO:0007669"/>
    <property type="project" value="UniProtKB-KW"/>
</dbReference>
<evidence type="ECO:0000259" key="12">
    <source>
        <dbReference type="SMART" id="SM01263"/>
    </source>
</evidence>
<dbReference type="PRINTS" id="PR00756">
    <property type="entry name" value="ALADIPTASE"/>
</dbReference>
<evidence type="ECO:0000313" key="14">
    <source>
        <dbReference type="Proteomes" id="UP001164286"/>
    </source>
</evidence>
<dbReference type="SUPFAM" id="SSF55486">
    <property type="entry name" value="Metalloproteases ('zincins'), catalytic domain"/>
    <property type="match status" value="1"/>
</dbReference>
<evidence type="ECO:0000256" key="3">
    <source>
        <dbReference type="ARBA" id="ARBA00022490"/>
    </source>
</evidence>
<dbReference type="InterPro" id="IPR016024">
    <property type="entry name" value="ARM-type_fold"/>
</dbReference>
<dbReference type="Gene3D" id="1.25.40.320">
    <property type="entry name" value="Peptidase M1, leukotriene A4 hydrolase/aminopeptidase C-terminal domain"/>
    <property type="match status" value="1"/>
</dbReference>
<proteinExistence type="inferred from homology"/>
<feature type="binding site" evidence="11">
    <location>
        <position position="335"/>
    </location>
    <ligand>
        <name>Zn(2+)</name>
        <dbReference type="ChEBI" id="CHEBI:29105"/>
        <note>catalytic</note>
    </ligand>
</feature>
<dbReference type="Gene3D" id="2.60.40.1730">
    <property type="entry name" value="tricorn interacting facor f3 domain"/>
    <property type="match status" value="1"/>
</dbReference>
<comment type="similarity">
    <text evidence="2">Belongs to the peptidase M1 family.</text>
</comment>
<dbReference type="InterPro" id="IPR045357">
    <property type="entry name" value="Aminopeptidase_N-like_N"/>
</dbReference>
<keyword evidence="7 11" id="KW-0862">Zinc</keyword>
<dbReference type="CDD" id="cd09599">
    <property type="entry name" value="M1_LTA4H"/>
    <property type="match status" value="1"/>
</dbReference>
<keyword evidence="6" id="KW-0378">Hydrolase</keyword>
<dbReference type="GeneID" id="77725966"/>
<evidence type="ECO:0000256" key="4">
    <source>
        <dbReference type="ARBA" id="ARBA00022670"/>
    </source>
</evidence>
<dbReference type="GO" id="GO:0005829">
    <property type="term" value="C:cytosol"/>
    <property type="evidence" value="ECO:0007669"/>
    <property type="project" value="TreeGrafter"/>
</dbReference>
<gene>
    <name evidence="13" type="ORF">MKK02DRAFT_23672</name>
</gene>
<comment type="caution">
    <text evidence="13">The sequence shown here is derived from an EMBL/GenBank/DDBJ whole genome shotgun (WGS) entry which is preliminary data.</text>
</comment>